<gene>
    <name evidence="2" type="ORF">ODALV1_LOCUS16858</name>
</gene>
<protein>
    <recommendedName>
        <fullName evidence="1">AFP-like domain-containing protein</fullName>
    </recommendedName>
</protein>
<dbReference type="InterPro" id="IPR036732">
    <property type="entry name" value="AFP_Neu5c_C_sf"/>
</dbReference>
<comment type="caution">
    <text evidence="2">The sequence shown here is derived from an EMBL/GenBank/DDBJ whole genome shotgun (WGS) entry which is preliminary data.</text>
</comment>
<evidence type="ECO:0000259" key="1">
    <source>
        <dbReference type="PROSITE" id="PS50844"/>
    </source>
</evidence>
<evidence type="ECO:0000313" key="3">
    <source>
        <dbReference type="Proteomes" id="UP001642540"/>
    </source>
</evidence>
<dbReference type="CDD" id="cd11615">
    <property type="entry name" value="SAF_NeuB_like"/>
    <property type="match status" value="1"/>
</dbReference>
<feature type="domain" description="AFP-like" evidence="1">
    <location>
        <begin position="136"/>
        <end position="195"/>
    </location>
</feature>
<dbReference type="Pfam" id="PF03102">
    <property type="entry name" value="NeuB"/>
    <property type="match status" value="1"/>
</dbReference>
<proteinExistence type="predicted"/>
<dbReference type="PROSITE" id="PS50844">
    <property type="entry name" value="AFP_LIKE"/>
    <property type="match status" value="1"/>
</dbReference>
<dbReference type="PANTHER" id="PTHR42966:SF1">
    <property type="entry name" value="SIALIC ACID SYNTHASE"/>
    <property type="match status" value="1"/>
</dbReference>
<dbReference type="InterPro" id="IPR013974">
    <property type="entry name" value="SAF"/>
</dbReference>
<dbReference type="PANTHER" id="PTHR42966">
    <property type="entry name" value="N-ACETYLNEURAMINATE SYNTHASE"/>
    <property type="match status" value="1"/>
</dbReference>
<reference evidence="2 3" key="1">
    <citation type="submission" date="2024-08" db="EMBL/GenBank/DDBJ databases">
        <authorList>
            <person name="Cucini C."/>
            <person name="Frati F."/>
        </authorList>
    </citation>
    <scope>NUCLEOTIDE SEQUENCE [LARGE SCALE GENOMIC DNA]</scope>
</reference>
<keyword evidence="3" id="KW-1185">Reference proteome</keyword>
<dbReference type="Gene3D" id="3.90.1210.10">
    <property type="entry name" value="Antifreeze-like/N-acetylneuraminic acid synthase C-terminal domain"/>
    <property type="match status" value="1"/>
</dbReference>
<dbReference type="Proteomes" id="UP001642540">
    <property type="component" value="Unassembled WGS sequence"/>
</dbReference>
<dbReference type="Pfam" id="PF08666">
    <property type="entry name" value="SAF"/>
    <property type="match status" value="1"/>
</dbReference>
<organism evidence="2 3">
    <name type="scientific">Orchesella dallaii</name>
    <dbReference type="NCBI Taxonomy" id="48710"/>
    <lineage>
        <taxon>Eukaryota</taxon>
        <taxon>Metazoa</taxon>
        <taxon>Ecdysozoa</taxon>
        <taxon>Arthropoda</taxon>
        <taxon>Hexapoda</taxon>
        <taxon>Collembola</taxon>
        <taxon>Entomobryomorpha</taxon>
        <taxon>Entomobryoidea</taxon>
        <taxon>Orchesellidae</taxon>
        <taxon>Orchesellinae</taxon>
        <taxon>Orchesella</taxon>
    </lineage>
</organism>
<dbReference type="EMBL" id="CAXLJM020000051">
    <property type="protein sequence ID" value="CAL8115444.1"/>
    <property type="molecule type" value="Genomic_DNA"/>
</dbReference>
<dbReference type="InterPro" id="IPR057736">
    <property type="entry name" value="SAF_PseI/NeuA/NeuB"/>
</dbReference>
<name>A0ABP1QZI4_9HEXA</name>
<dbReference type="InterPro" id="IPR013132">
    <property type="entry name" value="PseI/NeuA/B-like_N"/>
</dbReference>
<dbReference type="SUPFAM" id="SSF51269">
    <property type="entry name" value="AFP III-like domain"/>
    <property type="match status" value="1"/>
</dbReference>
<dbReference type="InterPro" id="IPR006190">
    <property type="entry name" value="SAF_AFP_Neu5Ac"/>
</dbReference>
<dbReference type="SUPFAM" id="SSF51569">
    <property type="entry name" value="Aldolase"/>
    <property type="match status" value="1"/>
</dbReference>
<sequence>MADFDTVVAAHNILKKHNSTFALLHCVSAYPTFPEDVNLSVIQLYKKRFPDIPIGYSGHEEGIVIAIAAVAYGAKIIEKHFTLDKNMKGTDHQCSLNPQEMKELVNGIRTVEAAIGVPTKNFLPSEVACNTKLGKTIVSSRDIEEGSLISMSDIAIKVSRPPGLQPKYLSSILDCKATQKIPKDGPISKENVDMNCSVCPNE</sequence>
<evidence type="ECO:0000313" key="2">
    <source>
        <dbReference type="EMBL" id="CAL8115444.1"/>
    </source>
</evidence>
<dbReference type="Gene3D" id="3.20.20.70">
    <property type="entry name" value="Aldolase class I"/>
    <property type="match status" value="1"/>
</dbReference>
<dbReference type="InterPro" id="IPR013785">
    <property type="entry name" value="Aldolase_TIM"/>
</dbReference>
<accession>A0ABP1QZI4</accession>
<dbReference type="InterPro" id="IPR051690">
    <property type="entry name" value="PseI-like"/>
</dbReference>